<comment type="similarity">
    <text evidence="2">Belongs to the CDP-glycerol glycerophosphotransferase family.</text>
</comment>
<dbReference type="Gene3D" id="3.40.50.12580">
    <property type="match status" value="1"/>
</dbReference>
<dbReference type="InterPro" id="IPR043149">
    <property type="entry name" value="TagF_N"/>
</dbReference>
<evidence type="ECO:0000313" key="8">
    <source>
        <dbReference type="EMBL" id="ATF25745.1"/>
    </source>
</evidence>
<keyword evidence="5" id="KW-0777">Teichoic acid biosynthesis</keyword>
<dbReference type="PANTHER" id="PTHR37316:SF3">
    <property type="entry name" value="TEICHOIC ACID GLYCEROL-PHOSPHATE TRANSFERASE"/>
    <property type="match status" value="1"/>
</dbReference>
<dbReference type="Gene3D" id="3.40.50.11820">
    <property type="match status" value="1"/>
</dbReference>
<dbReference type="Gene3D" id="3.40.50.2000">
    <property type="entry name" value="Glycogen Phosphorylase B"/>
    <property type="match status" value="1"/>
</dbReference>
<dbReference type="Proteomes" id="UP000243591">
    <property type="component" value="Chromosome"/>
</dbReference>
<reference evidence="8 9" key="1">
    <citation type="submission" date="2017-09" db="EMBL/GenBank/DDBJ databases">
        <title>Complete Genome Sequences of Two Strains of the Meat Spoilage Bacterium Brochothrix thermosphacta Isolated from Ground Chicken.</title>
        <authorList>
            <person name="Paoli G.C."/>
            <person name="Wijey C."/>
            <person name="Chen C.-Y."/>
            <person name="Nguyen L."/>
            <person name="Yan X."/>
            <person name="Irwin P.L."/>
        </authorList>
    </citation>
    <scope>NUCLEOTIDE SEQUENCE [LARGE SCALE GENOMIC DNA]</scope>
    <source>
        <strain evidence="8 9">BI</strain>
    </source>
</reference>
<evidence type="ECO:0000256" key="4">
    <source>
        <dbReference type="ARBA" id="ARBA00022679"/>
    </source>
</evidence>
<dbReference type="SUPFAM" id="SSF53756">
    <property type="entry name" value="UDP-Glycosyltransferase/glycogen phosphorylase"/>
    <property type="match status" value="2"/>
</dbReference>
<dbReference type="GO" id="GO:0016757">
    <property type="term" value="F:glycosyltransferase activity"/>
    <property type="evidence" value="ECO:0007669"/>
    <property type="project" value="InterPro"/>
</dbReference>
<dbReference type="InterPro" id="IPR007554">
    <property type="entry name" value="Glycerophosphate_synth"/>
</dbReference>
<dbReference type="OrthoDB" id="9811865at2"/>
<dbReference type="InterPro" id="IPR043148">
    <property type="entry name" value="TagF_C"/>
</dbReference>
<keyword evidence="6" id="KW-0472">Membrane</keyword>
<accession>A0A1D2LXV5</accession>
<sequence length="891" mass="103811">MKRLNVKKMKKQNVDFGQRSYIKYRSKKIDNNSILIECNQGREFQGNMFHLCKSIVKNHPNFKISIPIKVEKKSRIIEFLENENLIKFVNVVDMFSLEYYKLLATSKFLINDTSFYAFFNKRTEQVYINTWHGTPLKKMGKSSSLTNFGNVQKNLMSSDYLVLSNQYSKEKLLVDYCIEGISNTKVIIAPSPRNSTLFSQSKRENIREKYDLTNKRAILYMPTYRDYGTNLKYMQECIEEIDSNLSNEDLLIVKLHPLDQECMDIDFSNLSKTIEFPSEELYEFLPAIDTLITDYSSIMYDFLNTGREIILYTFDKEEYYEKRGVYEDIHEYPIVNTSDLKELICTLKNNNKVEYPKEFLDKFIPLDCESGADDVVDFILSNSNESDKFLIEEVRNDKKNIVIFAGLLWDNGISKAFLNMIDSIDLNEANYILFVKAKAIKKEHIYKLKDLKIPYVIDYSKTQFTYLEGLTTYFYTNYKKFGTKLLKGFVEKKVDRLYDREFKRKFNTMDVSTFIHYTGFDRDIAMLMNSQSNKINTIMFAHTDMFKEYELKQNFNYKIIYRSYLTASKIILVNEELKQSYLDNVPETKKIEVLDNFLGYEKIIQSGTENLYKEMLDYQVIYSPSKTIWQKVETQTITNSDSIFSVNAQNLFLKSKIFDICDLKHLKSHVNDIVDLIEHEMSNVTKRKFDEKHTISTENLAYIYGISKLFLLNDLLNPEIKTFINVGRFSVEKSHERLIKAFETVNAQDKNTRLILVAPHGPLKSDVINQIKNSESCDSIHVLSGMKNPYALIKQCDAFVLSSLYEGQGLVVFESIALNVPVITVDLPATRSVLDEFSVEGKYAAMIVENSESGITKGIFDFVNNDIELGEFDFSAMEKNSKLQWDKIINE</sequence>
<evidence type="ECO:0000256" key="6">
    <source>
        <dbReference type="ARBA" id="ARBA00023136"/>
    </source>
</evidence>
<evidence type="ECO:0000256" key="1">
    <source>
        <dbReference type="ARBA" id="ARBA00004202"/>
    </source>
</evidence>
<feature type="domain" description="Glycosyl transferase family 1" evidence="7">
    <location>
        <begin position="719"/>
        <end position="861"/>
    </location>
</feature>
<dbReference type="GO" id="GO:0005886">
    <property type="term" value="C:plasma membrane"/>
    <property type="evidence" value="ECO:0007669"/>
    <property type="project" value="UniProtKB-SubCell"/>
</dbReference>
<comment type="subcellular location">
    <subcellularLocation>
        <location evidence="1">Cell membrane</location>
        <topology evidence="1">Peripheral membrane protein</topology>
    </subcellularLocation>
</comment>
<dbReference type="PANTHER" id="PTHR37316">
    <property type="entry name" value="TEICHOIC ACID GLYCEROL-PHOSPHATE PRIMASE"/>
    <property type="match status" value="1"/>
</dbReference>
<evidence type="ECO:0000313" key="9">
    <source>
        <dbReference type="Proteomes" id="UP000243591"/>
    </source>
</evidence>
<evidence type="ECO:0000259" key="7">
    <source>
        <dbReference type="Pfam" id="PF00534"/>
    </source>
</evidence>
<dbReference type="Pfam" id="PF00534">
    <property type="entry name" value="Glycos_transf_1"/>
    <property type="match status" value="1"/>
</dbReference>
<keyword evidence="9" id="KW-1185">Reference proteome</keyword>
<name>A0A1D2LXV5_BROTH</name>
<keyword evidence="3" id="KW-1003">Cell membrane</keyword>
<evidence type="ECO:0000256" key="3">
    <source>
        <dbReference type="ARBA" id="ARBA00022475"/>
    </source>
</evidence>
<evidence type="ECO:0000256" key="2">
    <source>
        <dbReference type="ARBA" id="ARBA00010488"/>
    </source>
</evidence>
<dbReference type="InterPro" id="IPR001296">
    <property type="entry name" value="Glyco_trans_1"/>
</dbReference>
<organism evidence="8 9">
    <name type="scientific">Brochothrix thermosphacta</name>
    <name type="common">Microbacterium thermosphactum</name>
    <dbReference type="NCBI Taxonomy" id="2756"/>
    <lineage>
        <taxon>Bacteria</taxon>
        <taxon>Bacillati</taxon>
        <taxon>Bacillota</taxon>
        <taxon>Bacilli</taxon>
        <taxon>Bacillales</taxon>
        <taxon>Listeriaceae</taxon>
        <taxon>Brochothrix</taxon>
    </lineage>
</organism>
<dbReference type="GO" id="GO:0047355">
    <property type="term" value="F:CDP-glycerol glycerophosphotransferase activity"/>
    <property type="evidence" value="ECO:0007669"/>
    <property type="project" value="InterPro"/>
</dbReference>
<dbReference type="EMBL" id="CP023483">
    <property type="protein sequence ID" value="ATF25745.1"/>
    <property type="molecule type" value="Genomic_DNA"/>
</dbReference>
<protein>
    <recommendedName>
        <fullName evidence="7">Glycosyl transferase family 1 domain-containing protein</fullName>
    </recommendedName>
</protein>
<proteinExistence type="inferred from homology"/>
<dbReference type="Pfam" id="PF04464">
    <property type="entry name" value="Glyphos_transf"/>
    <property type="match status" value="1"/>
</dbReference>
<keyword evidence="4" id="KW-0808">Transferase</keyword>
<gene>
    <name evidence="8" type="ORF">CNY62_04685</name>
</gene>
<evidence type="ECO:0000256" key="5">
    <source>
        <dbReference type="ARBA" id="ARBA00022944"/>
    </source>
</evidence>
<dbReference type="AlphaFoldDB" id="A0A1D2LXV5"/>
<dbReference type="InterPro" id="IPR051612">
    <property type="entry name" value="Teichoic_Acid_Biosynth"/>
</dbReference>
<dbReference type="GO" id="GO:0019350">
    <property type="term" value="P:teichoic acid biosynthetic process"/>
    <property type="evidence" value="ECO:0007669"/>
    <property type="project" value="UniProtKB-KW"/>
</dbReference>
<dbReference type="KEGG" id="bths:CNY62_04685"/>